<reference evidence="2 3" key="1">
    <citation type="submission" date="2020-08" db="EMBL/GenBank/DDBJ databases">
        <title>Genomic Encyclopedia of Type Strains, Phase IV (KMG-IV): sequencing the most valuable type-strain genomes for metagenomic binning, comparative biology and taxonomic classification.</title>
        <authorList>
            <person name="Goeker M."/>
        </authorList>
    </citation>
    <scope>NUCLEOTIDE SEQUENCE [LARGE SCALE GENOMIC DNA]</scope>
    <source>
        <strain evidence="2 3">DSM 22368</strain>
    </source>
</reference>
<feature type="domain" description="HTH araC/xylS-type" evidence="1">
    <location>
        <begin position="175"/>
        <end position="254"/>
    </location>
</feature>
<dbReference type="RefSeq" id="WP_166843348.1">
    <property type="nucleotide sequence ID" value="NZ_JAAONY010000004.1"/>
</dbReference>
<dbReference type="GO" id="GO:0043565">
    <property type="term" value="F:sequence-specific DNA binding"/>
    <property type="evidence" value="ECO:0007669"/>
    <property type="project" value="InterPro"/>
</dbReference>
<evidence type="ECO:0000313" key="2">
    <source>
        <dbReference type="EMBL" id="MBB6523641.1"/>
    </source>
</evidence>
<dbReference type="Proteomes" id="UP000528457">
    <property type="component" value="Unassembled WGS sequence"/>
</dbReference>
<gene>
    <name evidence="2" type="ORF">HNR48_003955</name>
</gene>
<name>A0A7X0JYL1_9GAMM</name>
<comment type="caution">
    <text evidence="2">The sequence shown here is derived from an EMBL/GenBank/DDBJ whole genome shotgun (WGS) entry which is preliminary data.</text>
</comment>
<dbReference type="EMBL" id="JACHHT010000004">
    <property type="protein sequence ID" value="MBB6523641.1"/>
    <property type="molecule type" value="Genomic_DNA"/>
</dbReference>
<dbReference type="InParanoid" id="A0A7X0JYL1"/>
<evidence type="ECO:0000313" key="3">
    <source>
        <dbReference type="Proteomes" id="UP000528457"/>
    </source>
</evidence>
<protein>
    <submittedName>
        <fullName evidence="2">AraC-like DNA-binding protein</fullName>
    </submittedName>
</protein>
<accession>A0A7X0JYL1</accession>
<dbReference type="AlphaFoldDB" id="A0A7X0JYL1"/>
<evidence type="ECO:0000259" key="1">
    <source>
        <dbReference type="SMART" id="SM00342"/>
    </source>
</evidence>
<keyword evidence="3" id="KW-1185">Reference proteome</keyword>
<dbReference type="GO" id="GO:0003700">
    <property type="term" value="F:DNA-binding transcription factor activity"/>
    <property type="evidence" value="ECO:0007669"/>
    <property type="project" value="InterPro"/>
</dbReference>
<proteinExistence type="predicted"/>
<keyword evidence="2" id="KW-0238">DNA-binding</keyword>
<organism evidence="2 3">
    <name type="scientific">Pseudoteredinibacter isoporae</name>
    <dbReference type="NCBI Taxonomy" id="570281"/>
    <lineage>
        <taxon>Bacteria</taxon>
        <taxon>Pseudomonadati</taxon>
        <taxon>Pseudomonadota</taxon>
        <taxon>Gammaproteobacteria</taxon>
        <taxon>Cellvibrionales</taxon>
        <taxon>Cellvibrionaceae</taxon>
        <taxon>Pseudoteredinibacter</taxon>
    </lineage>
</organism>
<dbReference type="InterPro" id="IPR018060">
    <property type="entry name" value="HTH_AraC"/>
</dbReference>
<dbReference type="SMART" id="SM00342">
    <property type="entry name" value="HTH_ARAC"/>
    <property type="match status" value="1"/>
</dbReference>
<dbReference type="Gene3D" id="1.10.10.60">
    <property type="entry name" value="Homeodomain-like"/>
    <property type="match status" value="1"/>
</dbReference>
<sequence>MTKAAIATRKFRQNPKASDRNLYLELRLQKSKFKFLESLFYFRDRGELQETSGRLFANHRTQLLFLIHKQECTVHLRRASPTTEARTASKALQLFGITLEHCPYEAQDLIRWPETQTLLRTLPQFPFAKSMDDTLFCGALYEHFEAFLSRLEHTTANQIPARQRRLIEYKRALGNTGAVEQLASHLHIHPRSLQRLCQKVYHTNPKNLMQQLRREQSLHSCLQENESSFDAYCDQAHGIRDFKHHTHFTPKHFARLWQDKTVRFLQSPHPDAELGLLIY</sequence>